<evidence type="ECO:0000259" key="1">
    <source>
        <dbReference type="Pfam" id="PF03723"/>
    </source>
</evidence>
<organism evidence="2 3">
    <name type="scientific">Halopseudomonas pelagia</name>
    <dbReference type="NCBI Taxonomy" id="553151"/>
    <lineage>
        <taxon>Bacteria</taxon>
        <taxon>Pseudomonadati</taxon>
        <taxon>Pseudomonadota</taxon>
        <taxon>Gammaproteobacteria</taxon>
        <taxon>Pseudomonadales</taxon>
        <taxon>Pseudomonadaceae</taxon>
        <taxon>Halopseudomonas</taxon>
    </lineage>
</organism>
<feature type="non-terminal residue" evidence="2">
    <location>
        <position position="84"/>
    </location>
</feature>
<protein>
    <recommendedName>
        <fullName evidence="1">Hemocyanin C-terminal domain-containing protein</fullName>
    </recommendedName>
</protein>
<dbReference type="AlphaFoldDB" id="A0AA91U180"/>
<feature type="non-terminal residue" evidence="2">
    <location>
        <position position="1"/>
    </location>
</feature>
<dbReference type="InterPro" id="IPR013788">
    <property type="entry name" value="Hemocyanin/hexamerin"/>
</dbReference>
<dbReference type="Gene3D" id="2.60.40.1520">
    <property type="entry name" value="Hemocyanin, C-terminal domain"/>
    <property type="match status" value="1"/>
</dbReference>
<dbReference type="PROSITE" id="PS00210">
    <property type="entry name" value="HEMOCYANIN_2"/>
    <property type="match status" value="1"/>
</dbReference>
<dbReference type="SUPFAM" id="SSF81296">
    <property type="entry name" value="E set domains"/>
    <property type="match status" value="1"/>
</dbReference>
<dbReference type="PANTHER" id="PTHR11511">
    <property type="entry name" value="LARVAL STORAGE PROTEIN/PHENOLOXIDASE"/>
    <property type="match status" value="1"/>
</dbReference>
<name>A0AA91U180_9GAMM</name>
<evidence type="ECO:0000313" key="3">
    <source>
        <dbReference type="Proteomes" id="UP000243750"/>
    </source>
</evidence>
<dbReference type="Pfam" id="PF03723">
    <property type="entry name" value="Hemocyanin_C"/>
    <property type="match status" value="1"/>
</dbReference>
<sequence>QTALRDPIFYQLQKRLCDLMILFKKRLPCYTRDELYFPGVKVDNVVVDKLVTYFDDYLMDMTNAVTYTDDEWRKTTSDIVFFVR</sequence>
<comment type="caution">
    <text evidence="2">The sequence shown here is derived from an EMBL/GenBank/DDBJ whole genome shotgun (WGS) entry which is preliminary data.</text>
</comment>
<accession>A0AA91U180</accession>
<dbReference type="InterPro" id="IPR037020">
    <property type="entry name" value="Hemocyanin_C_sf"/>
</dbReference>
<dbReference type="InterPro" id="IPR014756">
    <property type="entry name" value="Ig_E-set"/>
</dbReference>
<feature type="domain" description="Hemocyanin C-terminal" evidence="1">
    <location>
        <begin position="30"/>
        <end position="71"/>
    </location>
</feature>
<dbReference type="InterPro" id="IPR008922">
    <property type="entry name" value="Di-copper_centre_dom_sf"/>
</dbReference>
<gene>
    <name evidence="2" type="ORF">CO192_13940</name>
</gene>
<proteinExistence type="predicted"/>
<dbReference type="SUPFAM" id="SSF48056">
    <property type="entry name" value="Di-copper centre-containing domain"/>
    <property type="match status" value="1"/>
</dbReference>
<reference evidence="2 3" key="1">
    <citation type="submission" date="2017-09" db="EMBL/GenBank/DDBJ databases">
        <title>Bacterial and phytoplankton interrelationship in Kongsfjorden, an Arctic fjord.</title>
        <authorList>
            <person name="Sinha R."/>
            <person name="Krishnan K."/>
        </authorList>
    </citation>
    <scope>NUCLEOTIDE SEQUENCE [LARGE SCALE GENOMIC DNA]</scope>
    <source>
        <strain evidence="2 3">58</strain>
    </source>
</reference>
<dbReference type="PANTHER" id="PTHR11511:SF5">
    <property type="entry name" value="FAT-BODY PROTEIN 1-RELATED"/>
    <property type="match status" value="1"/>
</dbReference>
<dbReference type="Proteomes" id="UP000243750">
    <property type="component" value="Unassembled WGS sequence"/>
</dbReference>
<evidence type="ECO:0000313" key="2">
    <source>
        <dbReference type="EMBL" id="PCC98780.1"/>
    </source>
</evidence>
<dbReference type="EMBL" id="NWMT01000185">
    <property type="protein sequence ID" value="PCC98780.1"/>
    <property type="molecule type" value="Genomic_DNA"/>
</dbReference>
<dbReference type="InterPro" id="IPR005203">
    <property type="entry name" value="Hemocyanin_C"/>
</dbReference>